<keyword evidence="3" id="KW-1133">Transmembrane helix</keyword>
<dbReference type="STRING" id="307507.A0A2V0PIZ5"/>
<evidence type="ECO:0000313" key="4">
    <source>
        <dbReference type="EMBL" id="GBF97880.1"/>
    </source>
</evidence>
<dbReference type="Gene3D" id="3.90.550.10">
    <property type="entry name" value="Spore Coat Polysaccharide Biosynthesis Protein SpsA, Chain A"/>
    <property type="match status" value="1"/>
</dbReference>
<organism evidence="4 5">
    <name type="scientific">Raphidocelis subcapitata</name>
    <dbReference type="NCBI Taxonomy" id="307507"/>
    <lineage>
        <taxon>Eukaryota</taxon>
        <taxon>Viridiplantae</taxon>
        <taxon>Chlorophyta</taxon>
        <taxon>core chlorophytes</taxon>
        <taxon>Chlorophyceae</taxon>
        <taxon>CS clade</taxon>
        <taxon>Sphaeropleales</taxon>
        <taxon>Selenastraceae</taxon>
        <taxon>Raphidocelis</taxon>
    </lineage>
</organism>
<dbReference type="InterPro" id="IPR052086">
    <property type="entry name" value="Mannan_Polymerase_Subunit"/>
</dbReference>
<evidence type="ECO:0000256" key="1">
    <source>
        <dbReference type="ARBA" id="ARBA00037964"/>
    </source>
</evidence>
<comment type="caution">
    <text evidence="4">The sequence shown here is derived from an EMBL/GenBank/DDBJ whole genome shotgun (WGS) entry which is preliminary data.</text>
</comment>
<dbReference type="InterPro" id="IPR029044">
    <property type="entry name" value="Nucleotide-diphossugar_trans"/>
</dbReference>
<keyword evidence="3" id="KW-0812">Transmembrane</keyword>
<dbReference type="EMBL" id="BDRX01000110">
    <property type="protein sequence ID" value="GBF97880.1"/>
    <property type="molecule type" value="Genomic_DNA"/>
</dbReference>
<proteinExistence type="inferred from homology"/>
<name>A0A2V0PIZ5_9CHLO</name>
<dbReference type="AlphaFoldDB" id="A0A2V0PIZ5"/>
<dbReference type="Proteomes" id="UP000247498">
    <property type="component" value="Unassembled WGS sequence"/>
</dbReference>
<dbReference type="Pfam" id="PF03452">
    <property type="entry name" value="Anp1"/>
    <property type="match status" value="1"/>
</dbReference>
<protein>
    <submittedName>
        <fullName evidence="4">Uncharacterized protein</fullName>
    </submittedName>
</protein>
<sequence>MKAPARGCAGGPAAALIARCGSLGARGRLAAAAACIAATALLAAALLLANDGAGGRSGRDPSQSRAAAAAGGHTAGGPSPAGPAAAAASVVVRGGGEPAQRWLRAATHATVRIGWGGGDADGDADALELPPDGAPSRAAPPGLRRLRACAAAQRAQRAARAGGRGGGIFAAADPSPSAALPSVMVATILRDASSFRSGRDGAPRNITSHLNFIAGFEYPPCLLSLALLASDEASLNATAAAAAAAVARGAVARATVVLRRVATGTEGRDRHAVQLQLRRRRALAAARNFLLSVALRDEGGVLWLDADIAEARPGLLRDMAASGRDVLTPAVRIFDGTIYDCNVWAGPSAWQPNCTEQQQLAAAGTDPDKMPEPLRTAFVNRWTFGSATHAEELRGRGAVVQVDSVGAGWLYVRSEVHRDGALFTTEPVIGAGWDHPGYDGQESEGLCWVAKWLGYRCWLLTEEDVTHAH</sequence>
<evidence type="ECO:0000256" key="3">
    <source>
        <dbReference type="SAM" id="Phobius"/>
    </source>
</evidence>
<dbReference type="InParanoid" id="A0A2V0PIZ5"/>
<keyword evidence="3" id="KW-0472">Membrane</keyword>
<dbReference type="PANTHER" id="PTHR43083">
    <property type="entry name" value="MANNAN POLYMERASE II"/>
    <property type="match status" value="1"/>
</dbReference>
<feature type="transmembrane region" description="Helical" evidence="3">
    <location>
        <begin position="30"/>
        <end position="49"/>
    </location>
</feature>
<reference evidence="4 5" key="1">
    <citation type="journal article" date="2018" name="Sci. Rep.">
        <title>Raphidocelis subcapitata (=Pseudokirchneriella subcapitata) provides an insight into genome evolution and environmental adaptations in the Sphaeropleales.</title>
        <authorList>
            <person name="Suzuki S."/>
            <person name="Yamaguchi H."/>
            <person name="Nakajima N."/>
            <person name="Kawachi M."/>
        </authorList>
    </citation>
    <scope>NUCLEOTIDE SEQUENCE [LARGE SCALE GENOMIC DNA]</scope>
    <source>
        <strain evidence="4 5">NIES-35</strain>
    </source>
</reference>
<feature type="region of interest" description="Disordered" evidence="2">
    <location>
        <begin position="53"/>
        <end position="84"/>
    </location>
</feature>
<comment type="similarity">
    <text evidence="1">Belongs to the ANP1/MMN9/VAN1 family.</text>
</comment>
<accession>A0A2V0PIZ5</accession>
<gene>
    <name evidence="4" type="ORF">Rsub_10235</name>
</gene>
<keyword evidence="5" id="KW-1185">Reference proteome</keyword>
<feature type="compositionally biased region" description="Low complexity" evidence="2">
    <location>
        <begin position="64"/>
        <end position="84"/>
    </location>
</feature>
<evidence type="ECO:0000256" key="2">
    <source>
        <dbReference type="SAM" id="MobiDB-lite"/>
    </source>
</evidence>
<dbReference type="OrthoDB" id="541629at2759"/>
<evidence type="ECO:0000313" key="5">
    <source>
        <dbReference type="Proteomes" id="UP000247498"/>
    </source>
</evidence>
<dbReference type="PANTHER" id="PTHR43083:SF6">
    <property type="entry name" value="MANNAN POLYMERASE COMPLEXES SUBUNIT MNN9"/>
    <property type="match status" value="1"/>
</dbReference>